<dbReference type="STRING" id="580340.Tlie_1114"/>
<dbReference type="KEGG" id="tli:Tlie_1114"/>
<name>G7V564_THELD</name>
<evidence type="ECO:0000256" key="1">
    <source>
        <dbReference type="ARBA" id="ARBA00023002"/>
    </source>
</evidence>
<sequence>MSKVLEIRWHGRGGQGAKTGSALLSEVLFEAGKYTQAFPEYGAERQGAPMKAYNRISDEKIRVRSGVLNPDIVVVIDPTLLDASNPTEGAKEDTVYVVNTPKKPEEIKQKLKLSEKSKVLTVDATKITLEEFGQNRPNAPILGALARLFEEIPIDMFLNHFKHKMAKLPEKVLEANLRAIKRGYEEVQIG</sequence>
<protein>
    <submittedName>
        <fullName evidence="3">Pyruvate/ketoisovalerate oxidoreductase, gamma subunit</fullName>
    </submittedName>
</protein>
<evidence type="ECO:0000313" key="4">
    <source>
        <dbReference type="Proteomes" id="UP000005868"/>
    </source>
</evidence>
<dbReference type="Pfam" id="PF01558">
    <property type="entry name" value="POR"/>
    <property type="match status" value="1"/>
</dbReference>
<accession>G7V564</accession>
<dbReference type="InterPro" id="IPR051626">
    <property type="entry name" value="Oxidoreductase_gamma_subunit"/>
</dbReference>
<gene>
    <name evidence="3" type="ordered locus">Tlie_1114</name>
</gene>
<reference evidence="3 4" key="2">
    <citation type="journal article" date="2012" name="Stand. Genomic Sci.">
        <title>Genome sequence of the moderately thermophilic, amino-acid-degrading and sulfur-reducing bacterium Thermovirga lienii type strain (Cas60314(T)).</title>
        <authorList>
            <person name="Goker M."/>
            <person name="Saunders E."/>
            <person name="Lapidus A."/>
            <person name="Nolan M."/>
            <person name="Lucas S."/>
            <person name="Hammon N."/>
            <person name="Deshpande S."/>
            <person name="Cheng J.F."/>
            <person name="Han C."/>
            <person name="Tapia R."/>
            <person name="Goodwin L.A."/>
            <person name="Pitluck S."/>
            <person name="Liolios K."/>
            <person name="Mavromatis K."/>
            <person name="Pagani I."/>
            <person name="Ivanova N."/>
            <person name="Mikhailova N."/>
            <person name="Pati A."/>
            <person name="Chen A."/>
            <person name="Palaniappan K."/>
            <person name="Land M."/>
            <person name="Chang Y.J."/>
            <person name="Jeffries C.D."/>
            <person name="Brambilla E.M."/>
            <person name="Rohde M."/>
            <person name="Spring S."/>
            <person name="Detter J.C."/>
            <person name="Woyke T."/>
            <person name="Bristow J."/>
            <person name="Eisen J.A."/>
            <person name="Markowitz V."/>
            <person name="Hugenholtz P."/>
            <person name="Kyrpides N.C."/>
            <person name="Klenk H.P."/>
        </authorList>
    </citation>
    <scope>NUCLEOTIDE SEQUENCE [LARGE SCALE GENOMIC DNA]</scope>
    <source>
        <strain evidence="4">ATCC BAA-1197 / DSM 17291 / Cas60314</strain>
    </source>
</reference>
<proteinExistence type="predicted"/>
<dbReference type="PANTHER" id="PTHR43366:SF1">
    <property type="entry name" value="PYRUVATE SYNTHASE SUBUNIT PORC"/>
    <property type="match status" value="1"/>
</dbReference>
<keyword evidence="1" id="KW-0560">Oxidoreductase</keyword>
<evidence type="ECO:0000313" key="3">
    <source>
        <dbReference type="EMBL" id="AER66847.1"/>
    </source>
</evidence>
<feature type="domain" description="Pyruvate/ketoisovalerate oxidoreductase catalytic" evidence="2">
    <location>
        <begin position="13"/>
        <end position="185"/>
    </location>
</feature>
<dbReference type="InterPro" id="IPR019752">
    <property type="entry name" value="Pyrv/ketoisovalerate_OxRed_cat"/>
</dbReference>
<keyword evidence="3" id="KW-0670">Pyruvate</keyword>
<dbReference type="PANTHER" id="PTHR43366">
    <property type="entry name" value="PYRUVATE SYNTHASE SUBUNIT PORC"/>
    <property type="match status" value="1"/>
</dbReference>
<evidence type="ECO:0000259" key="2">
    <source>
        <dbReference type="Pfam" id="PF01558"/>
    </source>
</evidence>
<dbReference type="eggNOG" id="COG1014">
    <property type="taxonomic scope" value="Bacteria"/>
</dbReference>
<dbReference type="OrthoDB" id="9794954at2"/>
<dbReference type="Gene3D" id="3.40.920.10">
    <property type="entry name" value="Pyruvate-ferredoxin oxidoreductase, PFOR, domain III"/>
    <property type="match status" value="1"/>
</dbReference>
<dbReference type="Proteomes" id="UP000005868">
    <property type="component" value="Chromosome"/>
</dbReference>
<dbReference type="InterPro" id="IPR002869">
    <property type="entry name" value="Pyrv_flavodox_OxRed_cen"/>
</dbReference>
<dbReference type="AlphaFoldDB" id="G7V564"/>
<dbReference type="InterPro" id="IPR011894">
    <property type="entry name" value="PorC_KorC"/>
</dbReference>
<dbReference type="EMBL" id="CP003096">
    <property type="protein sequence ID" value="AER66847.1"/>
    <property type="molecule type" value="Genomic_DNA"/>
</dbReference>
<dbReference type="NCBIfam" id="TIGR02175">
    <property type="entry name" value="PorC_KorC"/>
    <property type="match status" value="1"/>
</dbReference>
<dbReference type="HOGENOM" id="CLU_087284_2_0_0"/>
<organism evidence="3 4">
    <name type="scientific">Thermovirga lienii (strain ATCC BAA-1197 / DSM 17291 / Cas60314)</name>
    <dbReference type="NCBI Taxonomy" id="580340"/>
    <lineage>
        <taxon>Bacteria</taxon>
        <taxon>Thermotogati</taxon>
        <taxon>Synergistota</taxon>
        <taxon>Synergistia</taxon>
        <taxon>Synergistales</taxon>
        <taxon>Thermovirgaceae</taxon>
        <taxon>Thermovirga</taxon>
    </lineage>
</organism>
<dbReference type="SUPFAM" id="SSF53323">
    <property type="entry name" value="Pyruvate-ferredoxin oxidoreductase, PFOR, domain III"/>
    <property type="match status" value="1"/>
</dbReference>
<keyword evidence="4" id="KW-1185">Reference proteome</keyword>
<dbReference type="GO" id="GO:0016625">
    <property type="term" value="F:oxidoreductase activity, acting on the aldehyde or oxo group of donors, iron-sulfur protein as acceptor"/>
    <property type="evidence" value="ECO:0007669"/>
    <property type="project" value="InterPro"/>
</dbReference>
<reference evidence="4" key="1">
    <citation type="submission" date="2011-10" db="EMBL/GenBank/DDBJ databases">
        <title>The complete genome of chromosome of Thermovirga lienii DSM 17291.</title>
        <authorList>
            <consortium name="US DOE Joint Genome Institute (JGI-PGF)"/>
            <person name="Lucas S."/>
            <person name="Copeland A."/>
            <person name="Lapidus A."/>
            <person name="Glavina del Rio T."/>
            <person name="Dalin E."/>
            <person name="Tice H."/>
            <person name="Bruce D."/>
            <person name="Goodwin L."/>
            <person name="Pitluck S."/>
            <person name="Peters L."/>
            <person name="Mikhailova N."/>
            <person name="Saunders E."/>
            <person name="Kyrpides N."/>
            <person name="Mavromatis K."/>
            <person name="Ivanova N."/>
            <person name="Last F.I."/>
            <person name="Brettin T."/>
            <person name="Detter J.C."/>
            <person name="Han C."/>
            <person name="Larimer F."/>
            <person name="Land M."/>
            <person name="Hauser L."/>
            <person name="Markowitz V."/>
            <person name="Cheng J.-F."/>
            <person name="Hugenholtz P."/>
            <person name="Woyke T."/>
            <person name="Wu D."/>
            <person name="Spring S."/>
            <person name="Schroeder M."/>
            <person name="Brambilla E.-M."/>
            <person name="Klenk H.-P."/>
            <person name="Eisen J.A."/>
        </authorList>
    </citation>
    <scope>NUCLEOTIDE SEQUENCE [LARGE SCALE GENOMIC DNA]</scope>
    <source>
        <strain evidence="4">ATCC BAA-1197 / DSM 17291 / Cas60314</strain>
    </source>
</reference>